<dbReference type="PROSITE" id="PS50865">
    <property type="entry name" value="ZF_MYND_2"/>
    <property type="match status" value="1"/>
</dbReference>
<evidence type="ECO:0000259" key="5">
    <source>
        <dbReference type="PROSITE" id="PS50865"/>
    </source>
</evidence>
<dbReference type="InterPro" id="IPR002893">
    <property type="entry name" value="Znf_MYND"/>
</dbReference>
<dbReference type="AlphaFoldDB" id="A0AAD7I1Q7"/>
<keyword evidence="2 4" id="KW-0863">Zinc-finger</keyword>
<reference evidence="6" key="1">
    <citation type="submission" date="2023-03" db="EMBL/GenBank/DDBJ databases">
        <title>Massive genome expansion in bonnet fungi (Mycena s.s.) driven by repeated elements and novel gene families across ecological guilds.</title>
        <authorList>
            <consortium name="Lawrence Berkeley National Laboratory"/>
            <person name="Harder C.B."/>
            <person name="Miyauchi S."/>
            <person name="Viragh M."/>
            <person name="Kuo A."/>
            <person name="Thoen E."/>
            <person name="Andreopoulos B."/>
            <person name="Lu D."/>
            <person name="Skrede I."/>
            <person name="Drula E."/>
            <person name="Henrissat B."/>
            <person name="Morin E."/>
            <person name="Kohler A."/>
            <person name="Barry K."/>
            <person name="LaButti K."/>
            <person name="Morin E."/>
            <person name="Salamov A."/>
            <person name="Lipzen A."/>
            <person name="Mereny Z."/>
            <person name="Hegedus B."/>
            <person name="Baldrian P."/>
            <person name="Stursova M."/>
            <person name="Weitz H."/>
            <person name="Taylor A."/>
            <person name="Grigoriev I.V."/>
            <person name="Nagy L.G."/>
            <person name="Martin F."/>
            <person name="Kauserud H."/>
        </authorList>
    </citation>
    <scope>NUCLEOTIDE SEQUENCE</scope>
    <source>
        <strain evidence="6">CBHHK188m</strain>
    </source>
</reference>
<evidence type="ECO:0000256" key="2">
    <source>
        <dbReference type="ARBA" id="ARBA00022771"/>
    </source>
</evidence>
<comment type="caution">
    <text evidence="6">The sequence shown here is derived from an EMBL/GenBank/DDBJ whole genome shotgun (WGS) entry which is preliminary data.</text>
</comment>
<dbReference type="Gene3D" id="6.10.140.2220">
    <property type="match status" value="1"/>
</dbReference>
<evidence type="ECO:0000313" key="7">
    <source>
        <dbReference type="Proteomes" id="UP001215280"/>
    </source>
</evidence>
<keyword evidence="1" id="KW-0479">Metal-binding</keyword>
<evidence type="ECO:0000256" key="3">
    <source>
        <dbReference type="ARBA" id="ARBA00022833"/>
    </source>
</evidence>
<dbReference type="GO" id="GO:0008270">
    <property type="term" value="F:zinc ion binding"/>
    <property type="evidence" value="ECO:0007669"/>
    <property type="project" value="UniProtKB-KW"/>
</dbReference>
<protein>
    <recommendedName>
        <fullName evidence="5">MYND-type domain-containing protein</fullName>
    </recommendedName>
</protein>
<organism evidence="6 7">
    <name type="scientific">Mycena maculata</name>
    <dbReference type="NCBI Taxonomy" id="230809"/>
    <lineage>
        <taxon>Eukaryota</taxon>
        <taxon>Fungi</taxon>
        <taxon>Dikarya</taxon>
        <taxon>Basidiomycota</taxon>
        <taxon>Agaricomycotina</taxon>
        <taxon>Agaricomycetes</taxon>
        <taxon>Agaricomycetidae</taxon>
        <taxon>Agaricales</taxon>
        <taxon>Marasmiineae</taxon>
        <taxon>Mycenaceae</taxon>
        <taxon>Mycena</taxon>
    </lineage>
</organism>
<dbReference type="Proteomes" id="UP001215280">
    <property type="component" value="Unassembled WGS sequence"/>
</dbReference>
<feature type="domain" description="MYND-type" evidence="5">
    <location>
        <begin position="195"/>
        <end position="236"/>
    </location>
</feature>
<sequence>MTLSSTKLTLLEDVLYIVMSVDGIGEADESPPETSKPLCLALISRGFVKSLTVAAGALACTTTPDPANAVAKCTFLFGAVFLTQRGYRELRVGVQHGILQTIYAFGQRDLSDDDTPRNLAFFLSEILTPATVYYYVLADSWTAYFAVANNDRSGSPPSPEFSEAWAGFVTTLLERIDVLRRFDSKDHVSRRACDNVKCGIIMDKAGLRCCAGCNELFYCSRECQGLDWRRGHRDYCAVYRLRHTSEPTSVHENPDFNQFDQPSV</sequence>
<keyword evidence="7" id="KW-1185">Reference proteome</keyword>
<accession>A0AAD7I1Q7</accession>
<evidence type="ECO:0000256" key="1">
    <source>
        <dbReference type="ARBA" id="ARBA00022723"/>
    </source>
</evidence>
<dbReference type="EMBL" id="JARJLG010000170">
    <property type="protein sequence ID" value="KAJ7733047.1"/>
    <property type="molecule type" value="Genomic_DNA"/>
</dbReference>
<dbReference type="SUPFAM" id="SSF144232">
    <property type="entry name" value="HIT/MYND zinc finger-like"/>
    <property type="match status" value="1"/>
</dbReference>
<gene>
    <name evidence="6" type="ORF">DFH07DRAFT_141143</name>
</gene>
<evidence type="ECO:0000256" key="4">
    <source>
        <dbReference type="PROSITE-ProRule" id="PRU00134"/>
    </source>
</evidence>
<evidence type="ECO:0000313" key="6">
    <source>
        <dbReference type="EMBL" id="KAJ7733047.1"/>
    </source>
</evidence>
<keyword evidence="3" id="KW-0862">Zinc</keyword>
<dbReference type="Pfam" id="PF01753">
    <property type="entry name" value="zf-MYND"/>
    <property type="match status" value="1"/>
</dbReference>
<proteinExistence type="predicted"/>
<name>A0AAD7I1Q7_9AGAR</name>